<reference evidence="2" key="1">
    <citation type="submission" date="2017-11" db="EMBL/GenBank/DDBJ databases">
        <title>The sensing device of the deep-sea amphipod.</title>
        <authorList>
            <person name="Kobayashi H."/>
            <person name="Nagahama T."/>
            <person name="Arai W."/>
            <person name="Sasagawa Y."/>
            <person name="Umeda M."/>
            <person name="Hayashi T."/>
            <person name="Nikaido I."/>
            <person name="Watanabe H."/>
            <person name="Oguri K."/>
            <person name="Kitazato H."/>
            <person name="Fujioka K."/>
            <person name="Kido Y."/>
            <person name="Takami H."/>
        </authorList>
    </citation>
    <scope>NUCLEOTIDE SEQUENCE</scope>
    <source>
        <tissue evidence="2">Whole body</tissue>
    </source>
</reference>
<keyword evidence="2" id="KW-0418">Kinase</keyword>
<evidence type="ECO:0000256" key="1">
    <source>
        <dbReference type="SAM" id="MobiDB-lite"/>
    </source>
</evidence>
<dbReference type="InterPro" id="IPR011993">
    <property type="entry name" value="PH-like_dom_sf"/>
</dbReference>
<feature type="compositionally biased region" description="Basic and acidic residues" evidence="1">
    <location>
        <begin position="121"/>
        <end position="144"/>
    </location>
</feature>
<feature type="compositionally biased region" description="Basic and acidic residues" evidence="1">
    <location>
        <begin position="230"/>
        <end position="239"/>
    </location>
</feature>
<feature type="compositionally biased region" description="Polar residues" evidence="1">
    <location>
        <begin position="541"/>
        <end position="553"/>
    </location>
</feature>
<feature type="compositionally biased region" description="Basic and acidic residues" evidence="1">
    <location>
        <begin position="286"/>
        <end position="296"/>
    </location>
</feature>
<keyword evidence="2" id="KW-0808">Transferase</keyword>
<proteinExistence type="evidence at transcript level"/>
<dbReference type="EMBL" id="IACT01000484">
    <property type="protein sequence ID" value="LAC19895.1"/>
    <property type="molecule type" value="mRNA"/>
</dbReference>
<dbReference type="GO" id="GO:0050998">
    <property type="term" value="F:nitric-oxide synthase binding"/>
    <property type="evidence" value="ECO:0007669"/>
    <property type="project" value="TreeGrafter"/>
</dbReference>
<feature type="region of interest" description="Disordered" evidence="1">
    <location>
        <begin position="592"/>
        <end position="670"/>
    </location>
</feature>
<dbReference type="PANTHER" id="PTHR11232:SF17">
    <property type="entry name" value="CAPON-LIKE PROTEIN"/>
    <property type="match status" value="1"/>
</dbReference>
<name>A0A6A7FPC4_9CRUS</name>
<dbReference type="InterPro" id="IPR051133">
    <property type="entry name" value="Adapter_Engulfment-Domain"/>
</dbReference>
<dbReference type="GO" id="GO:0016301">
    <property type="term" value="F:kinase activity"/>
    <property type="evidence" value="ECO:0007669"/>
    <property type="project" value="UniProtKB-KW"/>
</dbReference>
<feature type="region of interest" description="Disordered" evidence="1">
    <location>
        <begin position="87"/>
        <end position="306"/>
    </location>
</feature>
<dbReference type="AlphaFoldDB" id="A0A6A7FPC4"/>
<feature type="compositionally biased region" description="Pro residues" evidence="1">
    <location>
        <begin position="528"/>
        <end position="540"/>
    </location>
</feature>
<dbReference type="Gene3D" id="2.30.29.30">
    <property type="entry name" value="Pleckstrin-homology domain (PH domain)/Phosphotyrosine-binding domain (PTB)"/>
    <property type="match status" value="1"/>
</dbReference>
<feature type="compositionally biased region" description="Low complexity" evidence="1">
    <location>
        <begin position="187"/>
        <end position="225"/>
    </location>
</feature>
<feature type="compositionally biased region" description="Low complexity" evidence="1">
    <location>
        <begin position="592"/>
        <end position="625"/>
    </location>
</feature>
<sequence>MLKHQRGAGPEDSPNNAAMYPDERPRKKLSFREPEVVPQTLNGLPLPAAAGTAPQKSFYGRHLLTRPHSIAGVFGLTGFSGALGSIPGTGKRATSTPVAPHHQHHIPSSPLPQLKNYIQGKMDRGERADKGEHINKSSVDRGDGSKIIGESLDDQTIKGRSHKSIDCEEPPRSPSNKCQDYQHRDISPPSRSPLPSRQQPQQNMSPQLQSKRSHSSHLQSQSPSHHQSRSGRDQQDKQRQISPSDSHSPGTQISSTVKKDPKSKVSPPAHRKSHRKSSSDLPNGRSKSEQRLHVSEELGTDSLSMENLNLDSQAMRIVRTVGQAFEVCHKYSAVKEASPCPPSPTHSDRHDDSDDSAHKRKKDLHDAESSQEDQMTLTSDDPCDDSLASIGRASRNLPADHLSPSPTASTDHKRQTIGVKSGESFDALTSSPGGGVTGSYNTGSGGPLALHHELQLVREQLEQQQQQTQAAVAQVHLLRDQLAAETAARLEAQARTHQLLVHNKDLLEHIQALVLQIRELEITLPASPALPPAPSLPPVPDTTTSPLTPNLQNSPRLLHQQLQNQLQQQQLQQQLQHHQQQQQQIHQQLQQNQQQQQQLHHQQLQQQHKSSSSTISSSDQSSRESVTASIAALFPADVLQPHPHSPSNLQKQHAPAFFPASPTDTQPYSRRLPLVPEDATLSSLLPPSHFNQTLGSSGLGSSAQPLGFGSTTQGPITRAASERMPRQNTLAQLQRMALSRHTTK</sequence>
<protein>
    <submittedName>
        <fullName evidence="2">Dual specificity protein kinase splA-like isoform X1</fullName>
    </submittedName>
</protein>
<feature type="compositionally biased region" description="Polar residues" evidence="1">
    <location>
        <begin position="240"/>
        <end position="253"/>
    </location>
</feature>
<accession>A0A6A7FPC4</accession>
<feature type="compositionally biased region" description="Basic and acidic residues" evidence="1">
    <location>
        <begin position="21"/>
        <end position="35"/>
    </location>
</feature>
<feature type="region of interest" description="Disordered" evidence="1">
    <location>
        <begin position="1"/>
        <end position="43"/>
    </location>
</feature>
<dbReference type="PANTHER" id="PTHR11232">
    <property type="entry name" value="PHOSPHOTYROSINE INTERACTION DOMAIN-CONTAINING FAMILY MEMBER"/>
    <property type="match status" value="1"/>
</dbReference>
<evidence type="ECO:0000313" key="2">
    <source>
        <dbReference type="EMBL" id="LAC19895.1"/>
    </source>
</evidence>
<feature type="region of interest" description="Disordered" evidence="1">
    <location>
        <begin position="528"/>
        <end position="553"/>
    </location>
</feature>
<feature type="region of interest" description="Disordered" evidence="1">
    <location>
        <begin position="335"/>
        <end position="447"/>
    </location>
</feature>
<feature type="compositionally biased region" description="Basic and acidic residues" evidence="1">
    <location>
        <begin position="346"/>
        <end position="368"/>
    </location>
</feature>
<organism evidence="2">
    <name type="scientific">Hirondellea gigas</name>
    <dbReference type="NCBI Taxonomy" id="1518452"/>
    <lineage>
        <taxon>Eukaryota</taxon>
        <taxon>Metazoa</taxon>
        <taxon>Ecdysozoa</taxon>
        <taxon>Arthropoda</taxon>
        <taxon>Crustacea</taxon>
        <taxon>Multicrustacea</taxon>
        <taxon>Malacostraca</taxon>
        <taxon>Eumalacostraca</taxon>
        <taxon>Peracarida</taxon>
        <taxon>Amphipoda</taxon>
        <taxon>Amphilochidea</taxon>
        <taxon>Lysianassida</taxon>
        <taxon>Lysianassidira</taxon>
        <taxon>Lysianassoidea</taxon>
        <taxon>Lysianassidae</taxon>
        <taxon>Hirondellea</taxon>
    </lineage>
</organism>